<comment type="caution">
    <text evidence="3">The sequence shown here is derived from an EMBL/GenBank/DDBJ whole genome shotgun (WGS) entry which is preliminary data.</text>
</comment>
<dbReference type="EMBL" id="WJBD01000013">
    <property type="protein sequence ID" value="MBC3888947.1"/>
    <property type="molecule type" value="Genomic_DNA"/>
</dbReference>
<accession>A0A923HWM7</accession>
<dbReference type="Proteomes" id="UP000616595">
    <property type="component" value="Unassembled WGS sequence"/>
</dbReference>
<proteinExistence type="predicted"/>
<protein>
    <recommendedName>
        <fullName evidence="2">TadE-like domain-containing protein</fullName>
    </recommendedName>
</protein>
<name>A0A923HWM7_9FIRM</name>
<reference evidence="3" key="2">
    <citation type="submission" date="2020-10" db="EMBL/GenBank/DDBJ databases">
        <title>Comparative genomics of the Acetobacterium genus.</title>
        <authorList>
            <person name="Marshall C."/>
            <person name="May H."/>
            <person name="Norman S."/>
        </authorList>
    </citation>
    <scope>NUCLEOTIDE SEQUENCE</scope>
    <source>
        <strain evidence="3">DER-2019</strain>
    </source>
</reference>
<dbReference type="Pfam" id="PF07811">
    <property type="entry name" value="TadE"/>
    <property type="match status" value="1"/>
</dbReference>
<evidence type="ECO:0000256" key="1">
    <source>
        <dbReference type="SAM" id="Phobius"/>
    </source>
</evidence>
<gene>
    <name evidence="3" type="ORF">GH810_11545</name>
</gene>
<dbReference type="InterPro" id="IPR012495">
    <property type="entry name" value="TadE-like_dom"/>
</dbReference>
<keyword evidence="1" id="KW-0472">Membrane</keyword>
<keyword evidence="4" id="KW-1185">Reference proteome</keyword>
<feature type="transmembrane region" description="Helical" evidence="1">
    <location>
        <begin position="30"/>
        <end position="55"/>
    </location>
</feature>
<reference evidence="3" key="1">
    <citation type="submission" date="2019-10" db="EMBL/GenBank/DDBJ databases">
        <authorList>
            <person name="Ross D.E."/>
            <person name="Gulliver D."/>
        </authorList>
    </citation>
    <scope>NUCLEOTIDE SEQUENCE</scope>
    <source>
        <strain evidence="3">DER-2019</strain>
    </source>
</reference>
<dbReference type="OrthoDB" id="1778267at2"/>
<feature type="domain" description="TadE-like" evidence="2">
    <location>
        <begin position="28"/>
        <end position="70"/>
    </location>
</feature>
<organism evidence="3 4">
    <name type="scientific">Acetobacterium paludosum</name>
    <dbReference type="NCBI Taxonomy" id="52693"/>
    <lineage>
        <taxon>Bacteria</taxon>
        <taxon>Bacillati</taxon>
        <taxon>Bacillota</taxon>
        <taxon>Clostridia</taxon>
        <taxon>Eubacteriales</taxon>
        <taxon>Eubacteriaceae</taxon>
        <taxon>Acetobacterium</taxon>
    </lineage>
</organism>
<dbReference type="AlphaFoldDB" id="A0A923HWM7"/>
<sequence>MSRMLCVNEHRGGKMFADIIRWIRKEDGQAVVELAITLPILIMILCAIIDFGWLFTNQNIVDNCSREGARFAIVHSSGTTAIADHVRAVAPDYIANSLVITVTFTNPTNPSLGDVKVEVNGNVNVLTPIVGVFVHGDTINLSSSCTMKVE</sequence>
<evidence type="ECO:0000313" key="4">
    <source>
        <dbReference type="Proteomes" id="UP000616595"/>
    </source>
</evidence>
<keyword evidence="1" id="KW-1133">Transmembrane helix</keyword>
<keyword evidence="1" id="KW-0812">Transmembrane</keyword>
<evidence type="ECO:0000313" key="3">
    <source>
        <dbReference type="EMBL" id="MBC3888947.1"/>
    </source>
</evidence>
<evidence type="ECO:0000259" key="2">
    <source>
        <dbReference type="Pfam" id="PF07811"/>
    </source>
</evidence>